<dbReference type="PROSITE" id="PS51186">
    <property type="entry name" value="GNAT"/>
    <property type="match status" value="1"/>
</dbReference>
<dbReference type="InterPro" id="IPR052523">
    <property type="entry name" value="Trichothecene_AcTrans"/>
</dbReference>
<dbReference type="GO" id="GO:0016747">
    <property type="term" value="F:acyltransferase activity, transferring groups other than amino-acyl groups"/>
    <property type="evidence" value="ECO:0007669"/>
    <property type="project" value="InterPro"/>
</dbReference>
<evidence type="ECO:0000259" key="2">
    <source>
        <dbReference type="PROSITE" id="PS51186"/>
    </source>
</evidence>
<protein>
    <recommendedName>
        <fullName evidence="2">N-acetyltransferase domain-containing protein</fullName>
    </recommendedName>
</protein>
<dbReference type="AlphaFoldDB" id="M3HMV5"/>
<gene>
    <name evidence="3" type="ORF">G210_0592</name>
</gene>
<dbReference type="InterPro" id="IPR000182">
    <property type="entry name" value="GNAT_dom"/>
</dbReference>
<dbReference type="SUPFAM" id="SSF55729">
    <property type="entry name" value="Acyl-CoA N-acyltransferases (Nat)"/>
    <property type="match status" value="1"/>
</dbReference>
<dbReference type="PANTHER" id="PTHR42791:SF1">
    <property type="entry name" value="N-ACETYLTRANSFERASE DOMAIN-CONTAINING PROTEIN"/>
    <property type="match status" value="1"/>
</dbReference>
<name>M3HMV5_CANMX</name>
<dbReference type="CDD" id="cd04301">
    <property type="entry name" value="NAT_SF"/>
    <property type="match status" value="1"/>
</dbReference>
<dbReference type="EMBL" id="AOGT01000977">
    <property type="protein sequence ID" value="EMG48792.1"/>
    <property type="molecule type" value="Genomic_DNA"/>
</dbReference>
<evidence type="ECO:0000256" key="1">
    <source>
        <dbReference type="SAM" id="MobiDB-lite"/>
    </source>
</evidence>
<dbReference type="STRING" id="1245528.M3HMV5"/>
<keyword evidence="4" id="KW-1185">Reference proteome</keyword>
<dbReference type="Gene3D" id="3.40.630.30">
    <property type="match status" value="1"/>
</dbReference>
<comment type="caution">
    <text evidence="3">The sequence shown here is derived from an EMBL/GenBank/DDBJ whole genome shotgun (WGS) entry which is preliminary data.</text>
</comment>
<dbReference type="OMA" id="ALWNQIY"/>
<dbReference type="OrthoDB" id="410198at2759"/>
<proteinExistence type="predicted"/>
<dbReference type="Proteomes" id="UP000011777">
    <property type="component" value="Unassembled WGS sequence"/>
</dbReference>
<accession>M3HMV5</accession>
<feature type="compositionally biased region" description="Pro residues" evidence="1">
    <location>
        <begin position="57"/>
        <end position="68"/>
    </location>
</feature>
<evidence type="ECO:0000313" key="3">
    <source>
        <dbReference type="EMBL" id="EMG48792.1"/>
    </source>
</evidence>
<dbReference type="Pfam" id="PF00583">
    <property type="entry name" value="Acetyltransf_1"/>
    <property type="match status" value="1"/>
</dbReference>
<evidence type="ECO:0000313" key="4">
    <source>
        <dbReference type="Proteomes" id="UP000011777"/>
    </source>
</evidence>
<dbReference type="eggNOG" id="ENOG502SWAF">
    <property type="taxonomic scope" value="Eukaryota"/>
</dbReference>
<dbReference type="PANTHER" id="PTHR42791">
    <property type="entry name" value="GNAT FAMILY ACETYLTRANSFERASE"/>
    <property type="match status" value="1"/>
</dbReference>
<feature type="region of interest" description="Disordered" evidence="1">
    <location>
        <begin position="18"/>
        <end position="81"/>
    </location>
</feature>
<feature type="domain" description="N-acetyltransferase" evidence="2">
    <location>
        <begin position="200"/>
        <end position="353"/>
    </location>
</feature>
<dbReference type="InterPro" id="IPR016181">
    <property type="entry name" value="Acyl_CoA_acyltransferase"/>
</dbReference>
<reference evidence="3 4" key="1">
    <citation type="submission" date="2013-02" db="EMBL/GenBank/DDBJ databases">
        <title>Genome sequence of Candida maltosa Xu316, a potential industrial strain for xylitol and ethanol production.</title>
        <authorList>
            <person name="Yu J."/>
            <person name="Wang Q."/>
            <person name="Geng X."/>
            <person name="Bao W."/>
            <person name="He P."/>
            <person name="Cai J."/>
        </authorList>
    </citation>
    <scope>NUCLEOTIDE SEQUENCE [LARGE SCALE GENOMIC DNA]</scope>
    <source>
        <strain evidence="4">Xu316</strain>
    </source>
</reference>
<dbReference type="HOGENOM" id="CLU_765030_0_0_1"/>
<organism evidence="3 4">
    <name type="scientific">Candida maltosa (strain Xu316)</name>
    <name type="common">Yeast</name>
    <dbReference type="NCBI Taxonomy" id="1245528"/>
    <lineage>
        <taxon>Eukaryota</taxon>
        <taxon>Fungi</taxon>
        <taxon>Dikarya</taxon>
        <taxon>Ascomycota</taxon>
        <taxon>Saccharomycotina</taxon>
        <taxon>Pichiomycetes</taxon>
        <taxon>Debaryomycetaceae</taxon>
        <taxon>Candida/Lodderomyces clade</taxon>
        <taxon>Candida</taxon>
    </lineage>
</organism>
<sequence length="376" mass="42766">MLMCPANAILDQNSLVSIPSSTSSLGSRKERSNSLEAISSIPKRSRQSLIEDASPPISSPPPPPPRVVTPPSSTADSSERSSFSIPAQLDISIETATLKDYRRVAKTLLLAFEDDPFTNFILNTAKYDKSKTSAATYKKKKLDLMLSYFEYSAYDCLSSDGTVFIIKDNNFEKSLNDFDIKSTDKFPFLGVALWNQIYGQKVSDSSSGSDSDYDDEDYFAPETSSFNRSMLKFNFQAVKGRCRFKVFKDKLPYLVKVRNEVLITQLLCREDDDHHFPCDLDIWYLGDIATLPSMRGKGLGKILMNYARDKFLSENPKSYMYLESSNPVNRQFYLKMGYRLMKSYSVRDNKYVDSDKVFRLDPKNHAVNMDAMLFYP</sequence>